<gene>
    <name evidence="3" type="ORF">GRI91_14030</name>
</gene>
<dbReference type="Pfam" id="PF13462">
    <property type="entry name" value="Thioredoxin_4"/>
    <property type="match status" value="1"/>
</dbReference>
<sequence length="247" mass="26511">MLRKATFAALAAPLVLALAACGSGNDETAADVAGDPIDPVAAPEGQQWMEVAVETEEGGYRIGNPDAPLKLLEFASLTCPHCADFAEEARAGIDAYVNDGTVSYELRNQIHDPLDLTMSMLTRCGTVESFHPLSNQVWDNLQEIVGAVQANPEALNKAVQAPAEQRYEKIAEAAGLLDFFAARGISRDQAKECLAQPEMAEQIVEESNTQSEEMDVTGTPTFFLNGRKLDGNTWAAIEADLQQAGAR</sequence>
<evidence type="ECO:0000313" key="3">
    <source>
        <dbReference type="EMBL" id="MXO66880.1"/>
    </source>
</evidence>
<proteinExistence type="predicted"/>
<reference evidence="3 4" key="1">
    <citation type="submission" date="2019-12" db="EMBL/GenBank/DDBJ databases">
        <title>Genomic-based taxomic classification of the family Erythrobacteraceae.</title>
        <authorList>
            <person name="Xu L."/>
        </authorList>
    </citation>
    <scope>NUCLEOTIDE SEQUENCE [LARGE SCALE GENOMIC DNA]</scope>
    <source>
        <strain evidence="3 4">LMG 29518</strain>
    </source>
</reference>
<dbReference type="PROSITE" id="PS51257">
    <property type="entry name" value="PROKAR_LIPOPROTEIN"/>
    <property type="match status" value="1"/>
</dbReference>
<protein>
    <submittedName>
        <fullName evidence="3">Thioredoxin domain-containing protein</fullName>
    </submittedName>
</protein>
<feature type="domain" description="Thioredoxin-like fold" evidence="2">
    <location>
        <begin position="57"/>
        <end position="238"/>
    </location>
</feature>
<dbReference type="EMBL" id="WTYT01000006">
    <property type="protein sequence ID" value="MXO66880.1"/>
    <property type="molecule type" value="Genomic_DNA"/>
</dbReference>
<evidence type="ECO:0000313" key="4">
    <source>
        <dbReference type="Proteomes" id="UP000438476"/>
    </source>
</evidence>
<organism evidence="3 4">
    <name type="scientific">Altericroceibacterium endophyticum</name>
    <dbReference type="NCBI Taxonomy" id="1808508"/>
    <lineage>
        <taxon>Bacteria</taxon>
        <taxon>Pseudomonadati</taxon>
        <taxon>Pseudomonadota</taxon>
        <taxon>Alphaproteobacteria</taxon>
        <taxon>Sphingomonadales</taxon>
        <taxon>Erythrobacteraceae</taxon>
        <taxon>Altericroceibacterium</taxon>
    </lineage>
</organism>
<keyword evidence="1" id="KW-0732">Signal</keyword>
<dbReference type="AlphaFoldDB" id="A0A6I4TAJ2"/>
<evidence type="ECO:0000256" key="1">
    <source>
        <dbReference type="SAM" id="SignalP"/>
    </source>
</evidence>
<dbReference type="Gene3D" id="3.40.30.10">
    <property type="entry name" value="Glutaredoxin"/>
    <property type="match status" value="1"/>
</dbReference>
<evidence type="ECO:0000259" key="2">
    <source>
        <dbReference type="Pfam" id="PF13462"/>
    </source>
</evidence>
<dbReference type="InterPro" id="IPR036249">
    <property type="entry name" value="Thioredoxin-like_sf"/>
</dbReference>
<dbReference type="Gene3D" id="1.10.40.110">
    <property type="match status" value="1"/>
</dbReference>
<keyword evidence="4" id="KW-1185">Reference proteome</keyword>
<name>A0A6I4TAJ2_9SPHN</name>
<dbReference type="InterPro" id="IPR012336">
    <property type="entry name" value="Thioredoxin-like_fold"/>
</dbReference>
<dbReference type="SUPFAM" id="SSF52833">
    <property type="entry name" value="Thioredoxin-like"/>
    <property type="match status" value="1"/>
</dbReference>
<dbReference type="Proteomes" id="UP000438476">
    <property type="component" value="Unassembled WGS sequence"/>
</dbReference>
<feature type="chain" id="PRO_5026342156" evidence="1">
    <location>
        <begin position="20"/>
        <end position="247"/>
    </location>
</feature>
<dbReference type="OrthoDB" id="8478320at2"/>
<comment type="caution">
    <text evidence="3">The sequence shown here is derived from an EMBL/GenBank/DDBJ whole genome shotgun (WGS) entry which is preliminary data.</text>
</comment>
<accession>A0A6I4TAJ2</accession>
<feature type="signal peptide" evidence="1">
    <location>
        <begin position="1"/>
        <end position="19"/>
    </location>
</feature>